<dbReference type="InterPro" id="IPR009003">
    <property type="entry name" value="Peptidase_S1_PA"/>
</dbReference>
<evidence type="ECO:0000313" key="5">
    <source>
        <dbReference type="RefSeq" id="XP_026740571.1"/>
    </source>
</evidence>
<dbReference type="OrthoDB" id="6924245at2759"/>
<protein>
    <submittedName>
        <fullName evidence="5">Serine protease 30-like</fullName>
    </submittedName>
</protein>
<dbReference type="RefSeq" id="XP_026740571.1">
    <property type="nucleotide sequence ID" value="XM_026884770.1"/>
</dbReference>
<dbReference type="SUPFAM" id="SSF50494">
    <property type="entry name" value="Trypsin-like serine proteases"/>
    <property type="match status" value="1"/>
</dbReference>
<dbReference type="GeneID" id="113502989"/>
<comment type="similarity">
    <text evidence="2">Belongs to the peptidase S1 family. CLIP subfamily.</text>
</comment>
<dbReference type="InterPro" id="IPR051487">
    <property type="entry name" value="Ser/Thr_Proteases_Immune/Dev"/>
</dbReference>
<dbReference type="Pfam" id="PF00089">
    <property type="entry name" value="Trypsin"/>
    <property type="match status" value="1"/>
</dbReference>
<sequence length="205" mass="23532">MNLSHNSYYQIIFFRSLARVVLGSNCSGSYIKVKDYTFHPDFDSNSFNTLAIIQLDTFMMKQIFRPICPPPKSMTSSQIYAMSLTQDCSSDMVMVYKMEYVKQDECQHFYRRTGLDMASLWPTHYACARATSGEDCIWRSGTVLVTRQRNRWQLLGIGVYGPGCNAPARFMDYGIYSKWVTDSLARIGRPAVTRLAPNHLVIRRS</sequence>
<evidence type="ECO:0000313" key="4">
    <source>
        <dbReference type="Proteomes" id="UP000322000"/>
    </source>
</evidence>
<dbReference type="AlphaFoldDB" id="A0A7E5WKB2"/>
<feature type="domain" description="Peptidase S1" evidence="3">
    <location>
        <begin position="1"/>
        <end position="185"/>
    </location>
</feature>
<keyword evidence="4" id="KW-1185">Reference proteome</keyword>
<dbReference type="GO" id="GO:0004252">
    <property type="term" value="F:serine-type endopeptidase activity"/>
    <property type="evidence" value="ECO:0007669"/>
    <property type="project" value="InterPro"/>
</dbReference>
<name>A0A7E5WKB2_TRINI</name>
<evidence type="ECO:0000256" key="1">
    <source>
        <dbReference type="ARBA" id="ARBA00023157"/>
    </source>
</evidence>
<dbReference type="InParanoid" id="A0A7E5WKB2"/>
<dbReference type="InterPro" id="IPR001254">
    <property type="entry name" value="Trypsin_dom"/>
</dbReference>
<organism evidence="4 5">
    <name type="scientific">Trichoplusia ni</name>
    <name type="common">Cabbage looper</name>
    <dbReference type="NCBI Taxonomy" id="7111"/>
    <lineage>
        <taxon>Eukaryota</taxon>
        <taxon>Metazoa</taxon>
        <taxon>Ecdysozoa</taxon>
        <taxon>Arthropoda</taxon>
        <taxon>Hexapoda</taxon>
        <taxon>Insecta</taxon>
        <taxon>Pterygota</taxon>
        <taxon>Neoptera</taxon>
        <taxon>Endopterygota</taxon>
        <taxon>Lepidoptera</taxon>
        <taxon>Glossata</taxon>
        <taxon>Ditrysia</taxon>
        <taxon>Noctuoidea</taxon>
        <taxon>Noctuidae</taxon>
        <taxon>Plusiinae</taxon>
        <taxon>Trichoplusia</taxon>
    </lineage>
</organism>
<evidence type="ECO:0000259" key="3">
    <source>
        <dbReference type="PROSITE" id="PS50240"/>
    </source>
</evidence>
<reference evidence="5" key="1">
    <citation type="submission" date="2025-08" db="UniProtKB">
        <authorList>
            <consortium name="RefSeq"/>
        </authorList>
    </citation>
    <scope>IDENTIFICATION</scope>
</reference>
<accession>A0A7E5WKB2</accession>
<keyword evidence="1" id="KW-1015">Disulfide bond</keyword>
<proteinExistence type="inferred from homology"/>
<dbReference type="InterPro" id="IPR043504">
    <property type="entry name" value="Peptidase_S1_PA_chymotrypsin"/>
</dbReference>
<dbReference type="KEGG" id="tnl:113502989"/>
<gene>
    <name evidence="5" type="primary">LOC113502989</name>
</gene>
<dbReference type="Proteomes" id="UP000322000">
    <property type="component" value="Chromosome 18"/>
</dbReference>
<dbReference type="GO" id="GO:0006508">
    <property type="term" value="P:proteolysis"/>
    <property type="evidence" value="ECO:0007669"/>
    <property type="project" value="InterPro"/>
</dbReference>
<dbReference type="PROSITE" id="PS50240">
    <property type="entry name" value="TRYPSIN_DOM"/>
    <property type="match status" value="1"/>
</dbReference>
<dbReference type="PANTHER" id="PTHR24256">
    <property type="entry name" value="TRYPTASE-RELATED"/>
    <property type="match status" value="1"/>
</dbReference>
<evidence type="ECO:0000256" key="2">
    <source>
        <dbReference type="ARBA" id="ARBA00024195"/>
    </source>
</evidence>
<dbReference type="Gene3D" id="2.40.10.10">
    <property type="entry name" value="Trypsin-like serine proteases"/>
    <property type="match status" value="1"/>
</dbReference>